<dbReference type="Proteomes" id="UP000317429">
    <property type="component" value="Chromosome"/>
</dbReference>
<evidence type="ECO:0000313" key="2">
    <source>
        <dbReference type="EMBL" id="QDU89158.1"/>
    </source>
</evidence>
<evidence type="ECO:0000256" key="1">
    <source>
        <dbReference type="SAM" id="SignalP"/>
    </source>
</evidence>
<sequence precursor="true">MTRLLGLLVLLFPAALRAETVWETQEDDVTVVRITATPADAPSPLLKYRFELPPMEQVEGNAAVDYRRAFAEGGIGQVWRGARKEWPSSLDDGGQAGVEDWYSTEVPLSALPLEQLASASARFDDSVDGFARRGASRRRCDWELYIQDLTTPEVVSLLLPEFQELRSLSRAVALQTRFALAERRFQDAAELMRINYTMGRHAGNEPLLICSLIGMALCSTADQNALELIGAPGSPNLYWALTQLPTPLVPIRDAMVGELDLAARSLPILRVSADETKTYDEWNALWNRSVRSMVEMLPLIGAPDPPPLAVELLPTFVAAAGYAHAKARLAAWGYSAEQVEAMPVGQVLGLYTARVHREIIDRQLAAASVPFSVGRPLYAAAEKRLRNQGPLGSDPDHELLPMDSMLLPALGAARGAEVRLDRQIAALRVLEALRMHAAQNDGVLPGKLKEVTCVPIPLNPATGKAFEYKLVDAPQGPTAIVTLPNSDGVPGNWRYELTIVAE</sequence>
<organism evidence="2 3">
    <name type="scientific">Pirellulimonas nuda</name>
    <dbReference type="NCBI Taxonomy" id="2528009"/>
    <lineage>
        <taxon>Bacteria</taxon>
        <taxon>Pseudomonadati</taxon>
        <taxon>Planctomycetota</taxon>
        <taxon>Planctomycetia</taxon>
        <taxon>Pirellulales</taxon>
        <taxon>Lacipirellulaceae</taxon>
        <taxon>Pirellulimonas</taxon>
    </lineage>
</organism>
<keyword evidence="3" id="KW-1185">Reference proteome</keyword>
<keyword evidence="1" id="KW-0732">Signal</keyword>
<accession>A0A518DCE5</accession>
<reference evidence="2 3" key="1">
    <citation type="submission" date="2019-02" db="EMBL/GenBank/DDBJ databases">
        <title>Deep-cultivation of Planctomycetes and their phenomic and genomic characterization uncovers novel biology.</title>
        <authorList>
            <person name="Wiegand S."/>
            <person name="Jogler M."/>
            <person name="Boedeker C."/>
            <person name="Pinto D."/>
            <person name="Vollmers J."/>
            <person name="Rivas-Marin E."/>
            <person name="Kohn T."/>
            <person name="Peeters S.H."/>
            <person name="Heuer A."/>
            <person name="Rast P."/>
            <person name="Oberbeckmann S."/>
            <person name="Bunk B."/>
            <person name="Jeske O."/>
            <person name="Meyerdierks A."/>
            <person name="Storesund J.E."/>
            <person name="Kallscheuer N."/>
            <person name="Luecker S."/>
            <person name="Lage O.M."/>
            <person name="Pohl T."/>
            <person name="Merkel B.J."/>
            <person name="Hornburger P."/>
            <person name="Mueller R.-W."/>
            <person name="Bruemmer F."/>
            <person name="Labrenz M."/>
            <person name="Spormann A.M."/>
            <person name="Op den Camp H."/>
            <person name="Overmann J."/>
            <person name="Amann R."/>
            <person name="Jetten M.S.M."/>
            <person name="Mascher T."/>
            <person name="Medema M.H."/>
            <person name="Devos D.P."/>
            <person name="Kaster A.-K."/>
            <person name="Ovreas L."/>
            <person name="Rohde M."/>
            <person name="Galperin M.Y."/>
            <person name="Jogler C."/>
        </authorList>
    </citation>
    <scope>NUCLEOTIDE SEQUENCE [LARGE SCALE GENOMIC DNA]</scope>
    <source>
        <strain evidence="2 3">Pla175</strain>
    </source>
</reference>
<dbReference type="AlphaFoldDB" id="A0A518DCE5"/>
<dbReference type="OrthoDB" id="278035at2"/>
<dbReference type="RefSeq" id="WP_145285106.1">
    <property type="nucleotide sequence ID" value="NZ_CP036291.1"/>
</dbReference>
<gene>
    <name evidence="2" type="ORF">Pla175_25450</name>
</gene>
<dbReference type="KEGG" id="pnd:Pla175_25450"/>
<dbReference type="EMBL" id="CP036291">
    <property type="protein sequence ID" value="QDU89158.1"/>
    <property type="molecule type" value="Genomic_DNA"/>
</dbReference>
<name>A0A518DCE5_9BACT</name>
<protein>
    <submittedName>
        <fullName evidence="2">Uncharacterized protein</fullName>
    </submittedName>
</protein>
<proteinExistence type="predicted"/>
<feature type="chain" id="PRO_5022005621" evidence="1">
    <location>
        <begin position="19"/>
        <end position="502"/>
    </location>
</feature>
<evidence type="ECO:0000313" key="3">
    <source>
        <dbReference type="Proteomes" id="UP000317429"/>
    </source>
</evidence>
<feature type="signal peptide" evidence="1">
    <location>
        <begin position="1"/>
        <end position="18"/>
    </location>
</feature>